<organism evidence="1 2">
    <name type="scientific">Persea americana</name>
    <name type="common">Avocado</name>
    <dbReference type="NCBI Taxonomy" id="3435"/>
    <lineage>
        <taxon>Eukaryota</taxon>
        <taxon>Viridiplantae</taxon>
        <taxon>Streptophyta</taxon>
        <taxon>Embryophyta</taxon>
        <taxon>Tracheophyta</taxon>
        <taxon>Spermatophyta</taxon>
        <taxon>Magnoliopsida</taxon>
        <taxon>Magnoliidae</taxon>
        <taxon>Laurales</taxon>
        <taxon>Lauraceae</taxon>
        <taxon>Persea</taxon>
    </lineage>
</organism>
<dbReference type="EMBL" id="CM056814">
    <property type="protein sequence ID" value="KAJ8627731.1"/>
    <property type="molecule type" value="Genomic_DNA"/>
</dbReference>
<keyword evidence="2" id="KW-1185">Reference proteome</keyword>
<proteinExistence type="predicted"/>
<evidence type="ECO:0000313" key="1">
    <source>
        <dbReference type="EMBL" id="KAJ8627731.1"/>
    </source>
</evidence>
<dbReference type="Proteomes" id="UP001234297">
    <property type="component" value="Chromosome 6"/>
</dbReference>
<protein>
    <submittedName>
        <fullName evidence="1">Uncharacterized protein</fullName>
    </submittedName>
</protein>
<comment type="caution">
    <text evidence="1">The sequence shown here is derived from an EMBL/GenBank/DDBJ whole genome shotgun (WGS) entry which is preliminary data.</text>
</comment>
<gene>
    <name evidence="1" type="ORF">MRB53_021038</name>
</gene>
<evidence type="ECO:0000313" key="2">
    <source>
        <dbReference type="Proteomes" id="UP001234297"/>
    </source>
</evidence>
<accession>A0ACC2L2H2</accession>
<name>A0ACC2L2H2_PERAE</name>
<sequence length="402" mass="42288">MYLGAGISGQRTGLGRTPFGARESSTSLSKPLLLSSSFCIFAAVSGELSQGNLVSLHARQCYPFRMARTKLTRRRGPAPTESVEGPPGDPEVVPLDRLIEGPRVGLAGGPEVEQTSARPRKRRRKQRATDDPHLADEIKAGKVTGFLAEFDARMAIARDPPVRGGHSEPVSTTGEHVRMGAVDATHSEAGTHDGGDPSSSASCPAGHDDDVVMLEAVDEESDSVDSDEDEGDAVYGLGDDVSDPDDVGYARPEDELFASDDGDDLVDEGDSEDEGTAPPLGTERQEARSSGDGSGKVACSGMWPLRRHRHGLVVRIYGNGRCGLLGEGRIGDWSGWIVGIEDVDGVGGVVEGRVGNWVGWLDTEVGHWVELSAVGWSSRANGGTASDEVLMGDTTLMGGADG</sequence>
<reference evidence="1 2" key="1">
    <citation type="journal article" date="2022" name="Hortic Res">
        <title>A haplotype resolved chromosomal level avocado genome allows analysis of novel avocado genes.</title>
        <authorList>
            <person name="Nath O."/>
            <person name="Fletcher S.J."/>
            <person name="Hayward A."/>
            <person name="Shaw L.M."/>
            <person name="Masouleh A.K."/>
            <person name="Furtado A."/>
            <person name="Henry R.J."/>
            <person name="Mitter N."/>
        </authorList>
    </citation>
    <scope>NUCLEOTIDE SEQUENCE [LARGE SCALE GENOMIC DNA]</scope>
    <source>
        <strain evidence="2">cv. Hass</strain>
    </source>
</reference>